<dbReference type="InterPro" id="IPR023614">
    <property type="entry name" value="Porin_dom_sf"/>
</dbReference>
<dbReference type="EMBL" id="DRNH01000089">
    <property type="protein sequence ID" value="HFB53429.1"/>
    <property type="molecule type" value="Genomic_DNA"/>
</dbReference>
<sequence>MVKKITFLSLLAAVSLMADSELDALKAQLKLQQQTTQKLLQKVTELEKKQQQAEALQAKKAKEQEEASLDAAFAKDTSSSFSQTSYLPDIALILNMSAVGRNVKNSDYENFAIPGFIDAGDAELPFNKDRGFNLNYAEVAMHSMVDPYFEAFAIFHLHPDAFEIGEAYVITTSLPAGLRVKAGKFKSAFGRINEKHQHSWNFDEQPIIYKALFGPDSISDPGLQVQWVAPTDTYIMAGVDAMQGSNDRSFGDTEENNLYVGYLKSSLDLTDNLSVLGGVSWAHGKTTEKKSSDVYGVDFTFRNQLGSYSALTWQSEYLQRNKDTNNTNVATQKQGGLYSELVYQYNNNYSAGVRYEKITKNETDLSAYSAIDTSNLDKYTAMVQYKPFPFSRLRLEYSHDRTKVIAGQRKDIDSVMLTLNIAAGAHGAHAY</sequence>
<name>A0A7C3FW08_9BACT</name>
<protein>
    <recommendedName>
        <fullName evidence="4">Zinc-regulated TonB-dependent outer membrane receptor</fullName>
    </recommendedName>
</protein>
<evidence type="ECO:0000256" key="2">
    <source>
        <dbReference type="SAM" id="SignalP"/>
    </source>
</evidence>
<evidence type="ECO:0000313" key="3">
    <source>
        <dbReference type="EMBL" id="HFB53429.1"/>
    </source>
</evidence>
<dbReference type="SUPFAM" id="SSF56935">
    <property type="entry name" value="Porins"/>
    <property type="match status" value="1"/>
</dbReference>
<evidence type="ECO:0000256" key="1">
    <source>
        <dbReference type="SAM" id="Coils"/>
    </source>
</evidence>
<reference evidence="3" key="1">
    <citation type="journal article" date="2020" name="mSystems">
        <title>Genome- and Community-Level Interaction Insights into Carbon Utilization and Element Cycling Functions of Hydrothermarchaeota in Hydrothermal Sediment.</title>
        <authorList>
            <person name="Zhou Z."/>
            <person name="Liu Y."/>
            <person name="Xu W."/>
            <person name="Pan J."/>
            <person name="Luo Z.H."/>
            <person name="Li M."/>
        </authorList>
    </citation>
    <scope>NUCLEOTIDE SEQUENCE [LARGE SCALE GENOMIC DNA]</scope>
    <source>
        <strain evidence="3">HyVt-507</strain>
    </source>
</reference>
<feature type="signal peptide" evidence="2">
    <location>
        <begin position="1"/>
        <end position="18"/>
    </location>
</feature>
<keyword evidence="1" id="KW-0175">Coiled coil</keyword>
<evidence type="ECO:0008006" key="4">
    <source>
        <dbReference type="Google" id="ProtNLM"/>
    </source>
</evidence>
<dbReference type="AlphaFoldDB" id="A0A7C3FW08"/>
<accession>A0A7C3FW08</accession>
<comment type="caution">
    <text evidence="3">The sequence shown here is derived from an EMBL/GenBank/DDBJ whole genome shotgun (WGS) entry which is preliminary data.</text>
</comment>
<keyword evidence="2" id="KW-0732">Signal</keyword>
<dbReference type="Proteomes" id="UP000886390">
    <property type="component" value="Unassembled WGS sequence"/>
</dbReference>
<organism evidence="3">
    <name type="scientific">Sulfurimonas autotrophica</name>
    <dbReference type="NCBI Taxonomy" id="202747"/>
    <lineage>
        <taxon>Bacteria</taxon>
        <taxon>Pseudomonadati</taxon>
        <taxon>Campylobacterota</taxon>
        <taxon>Epsilonproteobacteria</taxon>
        <taxon>Campylobacterales</taxon>
        <taxon>Sulfurimonadaceae</taxon>
        <taxon>Sulfurimonas</taxon>
    </lineage>
</organism>
<feature type="chain" id="PRO_5027976330" description="Zinc-regulated TonB-dependent outer membrane receptor" evidence="2">
    <location>
        <begin position="19"/>
        <end position="431"/>
    </location>
</feature>
<dbReference type="Gene3D" id="2.40.160.10">
    <property type="entry name" value="Porin"/>
    <property type="match status" value="1"/>
</dbReference>
<gene>
    <name evidence="3" type="ORF">ENJ67_01740</name>
</gene>
<feature type="coiled-coil region" evidence="1">
    <location>
        <begin position="22"/>
        <end position="68"/>
    </location>
</feature>
<proteinExistence type="predicted"/>